<dbReference type="PANTHER" id="PTHR43280:SF29">
    <property type="entry name" value="ARAC-FAMILY TRANSCRIPTIONAL REGULATOR"/>
    <property type="match status" value="1"/>
</dbReference>
<dbReference type="InterPro" id="IPR018062">
    <property type="entry name" value="HTH_AraC-typ_CS"/>
</dbReference>
<feature type="transmembrane region" description="Helical" evidence="4">
    <location>
        <begin position="148"/>
        <end position="170"/>
    </location>
</feature>
<evidence type="ECO:0000313" key="7">
    <source>
        <dbReference type="Proteomes" id="UP001165381"/>
    </source>
</evidence>
<evidence type="ECO:0000256" key="2">
    <source>
        <dbReference type="ARBA" id="ARBA00023125"/>
    </source>
</evidence>
<name>A0ABT0QGH7_9FLAO</name>
<reference evidence="6" key="1">
    <citation type="submission" date="2022-05" db="EMBL/GenBank/DDBJ databases">
        <authorList>
            <person name="Park J.-S."/>
        </authorList>
    </citation>
    <scope>NUCLEOTIDE SEQUENCE</scope>
    <source>
        <strain evidence="6">2012CJ34-3</strain>
    </source>
</reference>
<evidence type="ECO:0000256" key="4">
    <source>
        <dbReference type="SAM" id="Phobius"/>
    </source>
</evidence>
<feature type="transmembrane region" description="Helical" evidence="4">
    <location>
        <begin position="96"/>
        <end position="114"/>
    </location>
</feature>
<feature type="transmembrane region" description="Helical" evidence="4">
    <location>
        <begin position="63"/>
        <end position="84"/>
    </location>
</feature>
<dbReference type="SUPFAM" id="SSF46689">
    <property type="entry name" value="Homeodomain-like"/>
    <property type="match status" value="1"/>
</dbReference>
<dbReference type="Pfam" id="PF12833">
    <property type="entry name" value="HTH_18"/>
    <property type="match status" value="1"/>
</dbReference>
<dbReference type="Gene3D" id="1.10.10.60">
    <property type="entry name" value="Homeodomain-like"/>
    <property type="match status" value="1"/>
</dbReference>
<keyword evidence="4" id="KW-1133">Transmembrane helix</keyword>
<dbReference type="EMBL" id="JAMFLZ010000006">
    <property type="protein sequence ID" value="MCL6296083.1"/>
    <property type="molecule type" value="Genomic_DNA"/>
</dbReference>
<comment type="caution">
    <text evidence="6">The sequence shown here is derived from an EMBL/GenBank/DDBJ whole genome shotgun (WGS) entry which is preliminary data.</text>
</comment>
<evidence type="ECO:0000256" key="3">
    <source>
        <dbReference type="ARBA" id="ARBA00023163"/>
    </source>
</evidence>
<accession>A0ABT0QGH7</accession>
<feature type="transmembrane region" description="Helical" evidence="4">
    <location>
        <begin position="176"/>
        <end position="198"/>
    </location>
</feature>
<dbReference type="PANTHER" id="PTHR43280">
    <property type="entry name" value="ARAC-FAMILY TRANSCRIPTIONAL REGULATOR"/>
    <property type="match status" value="1"/>
</dbReference>
<evidence type="ECO:0000313" key="6">
    <source>
        <dbReference type="EMBL" id="MCL6296083.1"/>
    </source>
</evidence>
<evidence type="ECO:0000256" key="1">
    <source>
        <dbReference type="ARBA" id="ARBA00023015"/>
    </source>
</evidence>
<feature type="domain" description="HTH araC/xylS-type" evidence="5">
    <location>
        <begin position="218"/>
        <end position="322"/>
    </location>
</feature>
<feature type="transmembrane region" description="Helical" evidence="4">
    <location>
        <begin position="120"/>
        <end position="141"/>
    </location>
</feature>
<keyword evidence="7" id="KW-1185">Reference proteome</keyword>
<feature type="transmembrane region" description="Helical" evidence="4">
    <location>
        <begin position="37"/>
        <end position="57"/>
    </location>
</feature>
<dbReference type="RefSeq" id="WP_249973587.1">
    <property type="nucleotide sequence ID" value="NZ_JAMFLZ010000006.1"/>
</dbReference>
<dbReference type="InterPro" id="IPR009057">
    <property type="entry name" value="Homeodomain-like_sf"/>
</dbReference>
<proteinExistence type="predicted"/>
<dbReference type="Proteomes" id="UP001165381">
    <property type="component" value="Unassembled WGS sequence"/>
</dbReference>
<gene>
    <name evidence="6" type="ORF">M3P09_13815</name>
</gene>
<dbReference type="SMART" id="SM00342">
    <property type="entry name" value="HTH_ARAC"/>
    <property type="match status" value="1"/>
</dbReference>
<sequence length="331" mass="37855">MEIALTIFSSISVATCIFLILYFLFIRKENPFHDIILGLFFLAIALRISKSIIYYVFSGIDTIGVALGFLGFSSIGPLLLLYFKNSIMKSGFSTKHMLHFAYPILGFILINLINGYDGKFYLSALLSMSLYTIYIGPKFLFNKNYVELITIWHKTLFYAIIALIGAFTFQHWGGSMLYYTIGTAIASLIIYILFFYALKSPVLIKKTNRIIVSEKQINQVVKALEVDKSYLEPAITLVKFSETIDLPTYIISKVTKSVYNKSFPETINSFRIKDIKDKLIDPKYKNDKIENLAFDSGFKTPSAFYSAFKKETQKTPREYQKMIIDDITEAN</sequence>
<keyword evidence="3" id="KW-0804">Transcription</keyword>
<evidence type="ECO:0000259" key="5">
    <source>
        <dbReference type="PROSITE" id="PS01124"/>
    </source>
</evidence>
<keyword evidence="4" id="KW-0812">Transmembrane</keyword>
<dbReference type="InterPro" id="IPR018060">
    <property type="entry name" value="HTH_AraC"/>
</dbReference>
<protein>
    <submittedName>
        <fullName evidence="6">Helix-turn-helix domain-containing protein</fullName>
    </submittedName>
</protein>
<keyword evidence="4" id="KW-0472">Membrane</keyword>
<feature type="transmembrane region" description="Helical" evidence="4">
    <location>
        <begin position="6"/>
        <end position="25"/>
    </location>
</feature>
<dbReference type="PROSITE" id="PS01124">
    <property type="entry name" value="HTH_ARAC_FAMILY_2"/>
    <property type="match status" value="1"/>
</dbReference>
<keyword evidence="2" id="KW-0238">DNA-binding</keyword>
<keyword evidence="1" id="KW-0805">Transcription regulation</keyword>
<organism evidence="6 7">
    <name type="scientific">Jejuia spongiicola</name>
    <dbReference type="NCBI Taxonomy" id="2942207"/>
    <lineage>
        <taxon>Bacteria</taxon>
        <taxon>Pseudomonadati</taxon>
        <taxon>Bacteroidota</taxon>
        <taxon>Flavobacteriia</taxon>
        <taxon>Flavobacteriales</taxon>
        <taxon>Flavobacteriaceae</taxon>
        <taxon>Jejuia</taxon>
    </lineage>
</organism>
<dbReference type="PROSITE" id="PS00041">
    <property type="entry name" value="HTH_ARAC_FAMILY_1"/>
    <property type="match status" value="1"/>
</dbReference>